<protein>
    <submittedName>
        <fullName evidence="1">Uncharacterized protein</fullName>
    </submittedName>
</protein>
<dbReference type="Proteomes" id="UP000482084">
    <property type="component" value="Unassembled WGS sequence"/>
</dbReference>
<name>A0A6L4WYJ6_9BIFI</name>
<organism evidence="1 2">
    <name type="scientific">Bifidobacterium ramosum</name>
    <dbReference type="NCBI Taxonomy" id="1798158"/>
    <lineage>
        <taxon>Bacteria</taxon>
        <taxon>Bacillati</taxon>
        <taxon>Actinomycetota</taxon>
        <taxon>Actinomycetes</taxon>
        <taxon>Bifidobacteriales</taxon>
        <taxon>Bifidobacteriaceae</taxon>
        <taxon>Bifidobacterium</taxon>
    </lineage>
</organism>
<sequence length="30" mass="3304">MARVACVVMQQCFPKAINFLSNGHTAGFYV</sequence>
<accession>A0A6L4WYJ6</accession>
<comment type="caution">
    <text evidence="1">The sequence shown here is derived from an EMBL/GenBank/DDBJ whole genome shotgun (WGS) entry which is preliminary data.</text>
</comment>
<evidence type="ECO:0000313" key="2">
    <source>
        <dbReference type="Proteomes" id="UP000482084"/>
    </source>
</evidence>
<dbReference type="AlphaFoldDB" id="A0A6L4WYJ6"/>
<proteinExistence type="predicted"/>
<gene>
    <name evidence="1" type="ORF">DSM100688_1759</name>
</gene>
<keyword evidence="2" id="KW-1185">Reference proteome</keyword>
<dbReference type="EMBL" id="WBSM01000010">
    <property type="protein sequence ID" value="KAB8287184.1"/>
    <property type="molecule type" value="Genomic_DNA"/>
</dbReference>
<reference evidence="1 2" key="1">
    <citation type="submission" date="2019-10" db="EMBL/GenBank/DDBJ databases">
        <title>Characterization of the phylogenetic diversity of two novel species belonging to the genus Bifidobacterium: Bifidobacterium cebidarum sp. nov. and Bifidobacterium leontopitheci sp. nov.</title>
        <authorList>
            <person name="Lugli G.A."/>
            <person name="Duranti S."/>
            <person name="Milani C."/>
            <person name="Turroni F."/>
            <person name="Ventura M."/>
        </authorList>
    </citation>
    <scope>NUCLEOTIDE SEQUENCE [LARGE SCALE GENOMIC DNA]</scope>
    <source>
        <strain evidence="1 2">DSM 100688</strain>
    </source>
</reference>
<evidence type="ECO:0000313" key="1">
    <source>
        <dbReference type="EMBL" id="KAB8287184.1"/>
    </source>
</evidence>